<accession>A0A4C1VK61</accession>
<organism evidence="1 2">
    <name type="scientific">Eumeta variegata</name>
    <name type="common">Bagworm moth</name>
    <name type="synonym">Eumeta japonica</name>
    <dbReference type="NCBI Taxonomy" id="151549"/>
    <lineage>
        <taxon>Eukaryota</taxon>
        <taxon>Metazoa</taxon>
        <taxon>Ecdysozoa</taxon>
        <taxon>Arthropoda</taxon>
        <taxon>Hexapoda</taxon>
        <taxon>Insecta</taxon>
        <taxon>Pterygota</taxon>
        <taxon>Neoptera</taxon>
        <taxon>Endopterygota</taxon>
        <taxon>Lepidoptera</taxon>
        <taxon>Glossata</taxon>
        <taxon>Ditrysia</taxon>
        <taxon>Tineoidea</taxon>
        <taxon>Psychidae</taxon>
        <taxon>Oiketicinae</taxon>
        <taxon>Eumeta</taxon>
    </lineage>
</organism>
<dbReference type="EMBL" id="BGZK01000345">
    <property type="protein sequence ID" value="GBP38254.1"/>
    <property type="molecule type" value="Genomic_DNA"/>
</dbReference>
<evidence type="ECO:0000313" key="2">
    <source>
        <dbReference type="Proteomes" id="UP000299102"/>
    </source>
</evidence>
<proteinExistence type="predicted"/>
<keyword evidence="2" id="KW-1185">Reference proteome</keyword>
<protein>
    <submittedName>
        <fullName evidence="1">Uncharacterized protein</fullName>
    </submittedName>
</protein>
<evidence type="ECO:0000313" key="1">
    <source>
        <dbReference type="EMBL" id="GBP38254.1"/>
    </source>
</evidence>
<name>A0A4C1VK61_EUMVA</name>
<dbReference type="PANTHER" id="PTHR46114">
    <property type="entry name" value="APPLE DOMAIN-CONTAINING PROTEIN"/>
    <property type="match status" value="1"/>
</dbReference>
<dbReference type="PANTHER" id="PTHR46114:SF1">
    <property type="entry name" value="ZAD DOMAIN-CONTAINING PROTEIN"/>
    <property type="match status" value="1"/>
</dbReference>
<gene>
    <name evidence="1" type="ORF">EVAR_18134_1</name>
</gene>
<reference evidence="1 2" key="1">
    <citation type="journal article" date="2019" name="Commun. Biol.">
        <title>The bagworm genome reveals a unique fibroin gene that provides high tensile strength.</title>
        <authorList>
            <person name="Kono N."/>
            <person name="Nakamura H."/>
            <person name="Ohtoshi R."/>
            <person name="Tomita M."/>
            <person name="Numata K."/>
            <person name="Arakawa K."/>
        </authorList>
    </citation>
    <scope>NUCLEOTIDE SEQUENCE [LARGE SCALE GENOMIC DNA]</scope>
</reference>
<comment type="caution">
    <text evidence="1">The sequence shown here is derived from an EMBL/GenBank/DDBJ whole genome shotgun (WGS) entry which is preliminary data.</text>
</comment>
<dbReference type="OrthoDB" id="5874059at2759"/>
<sequence length="204" mass="23613">MGIKLHYLHSHLDHYPENLGDLSEEQGERFHQDIKDTGTTWNITEESDPEKYQYYYSFIELVTDVSFRTNLQNFWKYQTDDTVKDIDLLQLALNVHPTFPLKVTVSKKDKENRNLNGNGIGIDNETRIGIESGVGDWKWGGVLEGGMGWMNGEGGKDWNGGWNGMGDGIGWKDWEWRMEWIGIERARLEWRMGQGLELKAGDWN</sequence>
<dbReference type="Proteomes" id="UP000299102">
    <property type="component" value="Unassembled WGS sequence"/>
</dbReference>
<dbReference type="AlphaFoldDB" id="A0A4C1VK61"/>